<comment type="caution">
    <text evidence="2">The sequence shown here is derived from an EMBL/GenBank/DDBJ whole genome shotgun (WGS) entry which is preliminary data.</text>
</comment>
<sequence length="218" mass="24014">MTVHDRKGPDQISPEDRMEAAGYTILPTRWGVEIEGLEPSDATEALRLLRAARRLQSERGSTTAANLIEVMAEADLDLTPPAAIEQARKQADRRRRLLASPVYTNETLGELLGHSQPSTTRTWVSRKKAERRLFTVKIGNQVIIPAFQLNAEGKPRAELAPILDALLGAGVDGWTLWTWLVVGTPLLSGGVPVDLMSTEPTRVRRAAQRFASRHRPAA</sequence>
<reference evidence="2" key="2">
    <citation type="submission" date="2020-09" db="EMBL/GenBank/DDBJ databases">
        <authorList>
            <person name="Sun Q."/>
            <person name="Zhou Y."/>
        </authorList>
    </citation>
    <scope>NUCLEOTIDE SEQUENCE</scope>
    <source>
        <strain evidence="2">CGMCC 4.7306</strain>
    </source>
</reference>
<name>A0A917W2R3_9ACTN</name>
<reference evidence="2" key="1">
    <citation type="journal article" date="2014" name="Int. J. Syst. Evol. Microbiol.">
        <title>Complete genome sequence of Corynebacterium casei LMG S-19264T (=DSM 44701T), isolated from a smear-ripened cheese.</title>
        <authorList>
            <consortium name="US DOE Joint Genome Institute (JGI-PGF)"/>
            <person name="Walter F."/>
            <person name="Albersmeier A."/>
            <person name="Kalinowski J."/>
            <person name="Ruckert C."/>
        </authorList>
    </citation>
    <scope>NUCLEOTIDE SEQUENCE</scope>
    <source>
        <strain evidence="2">CGMCC 4.7306</strain>
    </source>
</reference>
<keyword evidence="3" id="KW-1185">Reference proteome</keyword>
<dbReference type="EMBL" id="BMMZ01000002">
    <property type="protein sequence ID" value="GGL56369.1"/>
    <property type="molecule type" value="Genomic_DNA"/>
</dbReference>
<dbReference type="AlphaFoldDB" id="A0A917W2R3"/>
<proteinExistence type="predicted"/>
<evidence type="ECO:0000313" key="3">
    <source>
        <dbReference type="Proteomes" id="UP000613840"/>
    </source>
</evidence>
<dbReference type="Proteomes" id="UP000613840">
    <property type="component" value="Unassembled WGS sequence"/>
</dbReference>
<feature type="region of interest" description="Disordered" evidence="1">
    <location>
        <begin position="1"/>
        <end position="20"/>
    </location>
</feature>
<gene>
    <name evidence="2" type="ORF">GCM10011575_13530</name>
</gene>
<protein>
    <submittedName>
        <fullName evidence="2">Uncharacterized protein</fullName>
    </submittedName>
</protein>
<evidence type="ECO:0000256" key="1">
    <source>
        <dbReference type="SAM" id="MobiDB-lite"/>
    </source>
</evidence>
<accession>A0A917W2R3</accession>
<organism evidence="2 3">
    <name type="scientific">Microlunatus endophyticus</name>
    <dbReference type="NCBI Taxonomy" id="1716077"/>
    <lineage>
        <taxon>Bacteria</taxon>
        <taxon>Bacillati</taxon>
        <taxon>Actinomycetota</taxon>
        <taxon>Actinomycetes</taxon>
        <taxon>Propionibacteriales</taxon>
        <taxon>Propionibacteriaceae</taxon>
        <taxon>Microlunatus</taxon>
    </lineage>
</organism>
<feature type="compositionally biased region" description="Basic and acidic residues" evidence="1">
    <location>
        <begin position="1"/>
        <end position="19"/>
    </location>
</feature>
<evidence type="ECO:0000313" key="2">
    <source>
        <dbReference type="EMBL" id="GGL56369.1"/>
    </source>
</evidence>